<evidence type="ECO:0000313" key="10">
    <source>
        <dbReference type="EMBL" id="ABK43634.1"/>
    </source>
</evidence>
<dbReference type="PANTHER" id="PTHR43409:SF7">
    <property type="entry name" value="BLL1977 PROTEIN"/>
    <property type="match status" value="1"/>
</dbReference>
<comment type="cofactor">
    <cofactor evidence="1">
        <name>[4Fe-4S] cluster</name>
        <dbReference type="ChEBI" id="CHEBI:49883"/>
    </cofactor>
</comment>
<dbReference type="SFLD" id="SFLDS00029">
    <property type="entry name" value="Radical_SAM"/>
    <property type="match status" value="1"/>
</dbReference>
<reference evidence="10 11" key="2">
    <citation type="journal article" date="2012" name="Int. J. Syst. Evol. Microbiol.">
        <title>Magnetococcus marinus gen. nov., sp. nov., a marine, magnetotactic bacterium that represents a novel lineage (Magnetococcaceae fam. nov.; Magnetococcales ord. nov.) at the base of the Alphaproteobacteria.</title>
        <authorList>
            <person name="Bazylinski D.A."/>
            <person name="Williams T.J."/>
            <person name="Lefevre C.T."/>
            <person name="Berg R.J."/>
            <person name="Zhang C.L."/>
            <person name="Bowser S.S."/>
            <person name="Dean A.J."/>
            <person name="Beveridge T.J."/>
        </authorList>
    </citation>
    <scope>NUCLEOTIDE SEQUENCE [LARGE SCALE GENOMIC DNA]</scope>
    <source>
        <strain evidence="11">ATCC BAA-1437 / JCM 17883 / MC-1</strain>
    </source>
</reference>
<dbReference type="InterPro" id="IPR007197">
    <property type="entry name" value="rSAM"/>
</dbReference>
<dbReference type="SFLD" id="SFLDG01123">
    <property type="entry name" value="methyltransferase_(Class_B)"/>
    <property type="match status" value="1"/>
</dbReference>
<dbReference type="InterPro" id="IPR006158">
    <property type="entry name" value="Cobalamin-bd"/>
</dbReference>
<evidence type="ECO:0000256" key="1">
    <source>
        <dbReference type="ARBA" id="ARBA00001966"/>
    </source>
</evidence>
<sequence>MDILLINPDHKNRKNNTPWGVLALGSYLRKVEGVDVHLFDASIEGADAAYQTLPDLMAQARVIGIGAFSSDAPFIKRVADMAKQLFPDKPLILGGPHANLYPEQSACYKNIDYVAYGDGEATTAALLKAAAAGSIDPAKIPGLCYQQADGTVVRTPPQPIEPFFDIDYDLLDPRVRHYFGKYIQVLAGRGCPFRCTFCYVSPSAKSWQGRSIESLFEQLDALIAQYDSKVVYFRDELFFHDKQRIRDFIRLYRERNYHFKWRASCRASDFGDNFITQEMVQDLAEVGCSCLKMGFESGSDTILKAIKKGIKVKNIQTAVTMLAKQPEIQINCSFIMGFPQETPADYRATMQLINWIRKQATNFYMVGPQYYRVYPGGALYEEVISQFDYQIPPTLDAWSERYLDPGNKDAFTDQSVDYPWVPVEMRPLAQQASFLVALACMEQQIGYMSRYKKRLLAPFVALARLRLNMGWYGYLVDLKMARGVVDFSIWAWADRSPLLNGLKKRAWFNALRQTPLYRKFSALFT</sequence>
<evidence type="ECO:0000259" key="8">
    <source>
        <dbReference type="PROSITE" id="PS51332"/>
    </source>
</evidence>
<keyword evidence="2" id="KW-0489">Methyltransferase</keyword>
<organism evidence="10 11">
    <name type="scientific">Magnetococcus marinus (strain ATCC BAA-1437 / JCM 17883 / MC-1)</name>
    <dbReference type="NCBI Taxonomy" id="156889"/>
    <lineage>
        <taxon>Bacteria</taxon>
        <taxon>Pseudomonadati</taxon>
        <taxon>Pseudomonadota</taxon>
        <taxon>Magnetococcia</taxon>
        <taxon>Magnetococcales</taxon>
        <taxon>Magnetococcaceae</taxon>
        <taxon>Magnetococcus</taxon>
    </lineage>
</organism>
<dbReference type="HOGENOM" id="CLU_518571_0_0_5"/>
<dbReference type="Pfam" id="PF02310">
    <property type="entry name" value="B12-binding"/>
    <property type="match status" value="1"/>
</dbReference>
<dbReference type="GO" id="GO:0051539">
    <property type="term" value="F:4 iron, 4 sulfur cluster binding"/>
    <property type="evidence" value="ECO:0007669"/>
    <property type="project" value="UniProtKB-KW"/>
</dbReference>
<evidence type="ECO:0000256" key="6">
    <source>
        <dbReference type="ARBA" id="ARBA00023004"/>
    </source>
</evidence>
<dbReference type="GO" id="GO:0046872">
    <property type="term" value="F:metal ion binding"/>
    <property type="evidence" value="ECO:0007669"/>
    <property type="project" value="UniProtKB-KW"/>
</dbReference>
<keyword evidence="6" id="KW-0408">Iron</keyword>
<dbReference type="GO" id="GO:0031419">
    <property type="term" value="F:cobalamin binding"/>
    <property type="evidence" value="ECO:0007669"/>
    <property type="project" value="InterPro"/>
</dbReference>
<dbReference type="Gene3D" id="3.40.50.280">
    <property type="entry name" value="Cobalamin-binding domain"/>
    <property type="match status" value="1"/>
</dbReference>
<keyword evidence="5" id="KW-0479">Metal-binding</keyword>
<dbReference type="SFLD" id="SFLDG01082">
    <property type="entry name" value="B12-binding_domain_containing"/>
    <property type="match status" value="1"/>
</dbReference>
<dbReference type="CDD" id="cd01335">
    <property type="entry name" value="Radical_SAM"/>
    <property type="match status" value="1"/>
</dbReference>
<dbReference type="eggNOG" id="COG1032">
    <property type="taxonomic scope" value="Bacteria"/>
</dbReference>
<dbReference type="AlphaFoldDB" id="A0L6P1"/>
<evidence type="ECO:0000259" key="9">
    <source>
        <dbReference type="PROSITE" id="PS51918"/>
    </source>
</evidence>
<evidence type="ECO:0000256" key="5">
    <source>
        <dbReference type="ARBA" id="ARBA00022723"/>
    </source>
</evidence>
<dbReference type="PROSITE" id="PS51918">
    <property type="entry name" value="RADICAL_SAM"/>
    <property type="match status" value="1"/>
</dbReference>
<dbReference type="EMBL" id="CP000471">
    <property type="protein sequence ID" value="ABK43634.1"/>
    <property type="molecule type" value="Genomic_DNA"/>
</dbReference>
<name>A0L6P1_MAGMM</name>
<dbReference type="InterPro" id="IPR058240">
    <property type="entry name" value="rSAM_sf"/>
</dbReference>
<feature type="domain" description="B12-binding" evidence="8">
    <location>
        <begin position="1"/>
        <end position="137"/>
    </location>
</feature>
<keyword evidence="11" id="KW-1185">Reference proteome</keyword>
<dbReference type="SUPFAM" id="SSF102114">
    <property type="entry name" value="Radical SAM enzymes"/>
    <property type="match status" value="1"/>
</dbReference>
<accession>A0L6P1</accession>
<dbReference type="Proteomes" id="UP000002586">
    <property type="component" value="Chromosome"/>
</dbReference>
<dbReference type="STRING" id="156889.Mmc1_1119"/>
<dbReference type="OrthoDB" id="9801424at2"/>
<feature type="domain" description="Radical SAM core" evidence="9">
    <location>
        <begin position="177"/>
        <end position="403"/>
    </location>
</feature>
<proteinExistence type="predicted"/>
<keyword evidence="4" id="KW-0949">S-adenosyl-L-methionine</keyword>
<dbReference type="KEGG" id="mgm:Mmc1_1119"/>
<gene>
    <name evidence="10" type="ordered locus">Mmc1_1119</name>
</gene>
<dbReference type="InterPro" id="IPR006638">
    <property type="entry name" value="Elp3/MiaA/NifB-like_rSAM"/>
</dbReference>
<dbReference type="InterPro" id="IPR051198">
    <property type="entry name" value="BchE-like"/>
</dbReference>
<evidence type="ECO:0000313" key="11">
    <source>
        <dbReference type="Proteomes" id="UP000002586"/>
    </source>
</evidence>
<protein>
    <submittedName>
        <fullName evidence="10">Radical SAM domain protein</fullName>
    </submittedName>
</protein>
<evidence type="ECO:0000256" key="2">
    <source>
        <dbReference type="ARBA" id="ARBA00022603"/>
    </source>
</evidence>
<evidence type="ECO:0000256" key="7">
    <source>
        <dbReference type="ARBA" id="ARBA00023014"/>
    </source>
</evidence>
<evidence type="ECO:0000256" key="4">
    <source>
        <dbReference type="ARBA" id="ARBA00022691"/>
    </source>
</evidence>
<keyword evidence="3" id="KW-0808">Transferase</keyword>
<dbReference type="PANTHER" id="PTHR43409">
    <property type="entry name" value="ANAEROBIC MAGNESIUM-PROTOPORPHYRIN IX MONOMETHYL ESTER CYCLASE-RELATED"/>
    <property type="match status" value="1"/>
</dbReference>
<dbReference type="Pfam" id="PF04055">
    <property type="entry name" value="Radical_SAM"/>
    <property type="match status" value="1"/>
</dbReference>
<dbReference type="GO" id="GO:0003824">
    <property type="term" value="F:catalytic activity"/>
    <property type="evidence" value="ECO:0007669"/>
    <property type="project" value="InterPro"/>
</dbReference>
<reference evidence="11" key="1">
    <citation type="journal article" date="2009" name="Appl. Environ. Microbiol.">
        <title>Complete genome sequence of the chemolithoautotrophic marine magnetotactic coccus strain MC-1.</title>
        <authorList>
            <person name="Schubbe S."/>
            <person name="Williams T.J."/>
            <person name="Xie G."/>
            <person name="Kiss H.E."/>
            <person name="Brettin T.S."/>
            <person name="Martinez D."/>
            <person name="Ross C.A."/>
            <person name="Schuler D."/>
            <person name="Cox B.L."/>
            <person name="Nealson K.H."/>
            <person name="Bazylinski D.A."/>
        </authorList>
    </citation>
    <scope>NUCLEOTIDE SEQUENCE [LARGE SCALE GENOMIC DNA]</scope>
    <source>
        <strain evidence="11">ATCC BAA-1437 / JCM 17883 / MC-1</strain>
    </source>
</reference>
<dbReference type="PROSITE" id="PS51332">
    <property type="entry name" value="B12_BINDING"/>
    <property type="match status" value="1"/>
</dbReference>
<dbReference type="Gene3D" id="3.80.30.20">
    <property type="entry name" value="tm_1862 like domain"/>
    <property type="match status" value="1"/>
</dbReference>
<dbReference type="InterPro" id="IPR034466">
    <property type="entry name" value="Methyltransferase_Class_B"/>
</dbReference>
<evidence type="ECO:0000256" key="3">
    <source>
        <dbReference type="ARBA" id="ARBA00022679"/>
    </source>
</evidence>
<dbReference type="SMART" id="SM00729">
    <property type="entry name" value="Elp3"/>
    <property type="match status" value="1"/>
</dbReference>
<keyword evidence="7" id="KW-0411">Iron-sulfur</keyword>
<dbReference type="InterPro" id="IPR023404">
    <property type="entry name" value="rSAM_horseshoe"/>
</dbReference>
<dbReference type="RefSeq" id="WP_011712791.1">
    <property type="nucleotide sequence ID" value="NC_008576.1"/>
</dbReference>